<evidence type="ECO:0000259" key="11">
    <source>
        <dbReference type="PROSITE" id="PS50109"/>
    </source>
</evidence>
<evidence type="ECO:0000256" key="8">
    <source>
        <dbReference type="ARBA" id="ARBA00023012"/>
    </source>
</evidence>
<dbReference type="InterPro" id="IPR001789">
    <property type="entry name" value="Sig_transdc_resp-reg_receiver"/>
</dbReference>
<keyword evidence="6" id="KW-0418">Kinase</keyword>
<evidence type="ECO:0000256" key="4">
    <source>
        <dbReference type="ARBA" id="ARBA00022679"/>
    </source>
</evidence>
<keyword evidence="10" id="KW-0175">Coiled coil</keyword>
<evidence type="ECO:0000256" key="6">
    <source>
        <dbReference type="ARBA" id="ARBA00022777"/>
    </source>
</evidence>
<evidence type="ECO:0000256" key="1">
    <source>
        <dbReference type="ARBA" id="ARBA00000085"/>
    </source>
</evidence>
<dbReference type="PANTHER" id="PTHR43065:SF10">
    <property type="entry name" value="PEROXIDE STRESS-ACTIVATED HISTIDINE KINASE MAK3"/>
    <property type="match status" value="1"/>
</dbReference>
<dbReference type="SMART" id="SM00448">
    <property type="entry name" value="REC"/>
    <property type="match status" value="1"/>
</dbReference>
<comment type="catalytic activity">
    <reaction evidence="1">
        <text>ATP + protein L-histidine = ADP + protein N-phospho-L-histidine.</text>
        <dbReference type="EC" id="2.7.13.3"/>
    </reaction>
</comment>
<evidence type="ECO:0000256" key="2">
    <source>
        <dbReference type="ARBA" id="ARBA00012438"/>
    </source>
</evidence>
<keyword evidence="7" id="KW-0067">ATP-binding</keyword>
<dbReference type="PROSITE" id="PS50109">
    <property type="entry name" value="HIS_KIN"/>
    <property type="match status" value="1"/>
</dbReference>
<evidence type="ECO:0000256" key="5">
    <source>
        <dbReference type="ARBA" id="ARBA00022741"/>
    </source>
</evidence>
<feature type="coiled-coil region" evidence="10">
    <location>
        <begin position="122"/>
        <end position="153"/>
    </location>
</feature>
<dbReference type="SMART" id="SM00387">
    <property type="entry name" value="HATPase_c"/>
    <property type="match status" value="1"/>
</dbReference>
<evidence type="ECO:0000259" key="12">
    <source>
        <dbReference type="PROSITE" id="PS50110"/>
    </source>
</evidence>
<protein>
    <recommendedName>
        <fullName evidence="2">histidine kinase</fullName>
        <ecNumber evidence="2">2.7.13.3</ecNumber>
    </recommendedName>
</protein>
<gene>
    <name evidence="13" type="ORF">HWQ67_05820</name>
</gene>
<accession>A0ABS6RWU5</accession>
<name>A0ABS6RWU5_9BACT</name>
<sequence length="404" mass="46246">MVKTRIMVVEDEWIIATSLREMLEGLDYDVCSVVFSGEDAVKKAEDERPDIILMDILLRGEMDGIEAAENISAFMNIPIVYLTSYTDDKTLQRAKETDPFGYIIKPFEKRELRIIIEMALYKHNMERKLKEKSRQLEELNKNLESKVRDEIEKGRRKEHMLIQQSKLAAMGEMMVAISHQWRQPLNVIGLLIQDLEEAYEFGEIDKQYIQNMSRESMAQLSFMSNTITDFYNFFKPNKDQVSFDVNQAIEDVISLVHVQLQSMDIYVRSTVVSDNTVGLGAATGLVIKGYPGEFQQVILNVLNNARDAILKKRQGGEFTTNSRGDIDITICRDNKKVIIKIKDNGQGIPETIIDRVFEPYFTTREDGIGIGLYMSKVIIESHMGGNLYVENTETGAMFTIEFRG</sequence>
<dbReference type="EMBL" id="JABXWD010000072">
    <property type="protein sequence ID" value="MBV6341097.1"/>
    <property type="molecule type" value="Genomic_DNA"/>
</dbReference>
<evidence type="ECO:0000256" key="9">
    <source>
        <dbReference type="PROSITE-ProRule" id="PRU00169"/>
    </source>
</evidence>
<evidence type="ECO:0000256" key="7">
    <source>
        <dbReference type="ARBA" id="ARBA00022840"/>
    </source>
</evidence>
<dbReference type="InterPro" id="IPR005467">
    <property type="entry name" value="His_kinase_dom"/>
</dbReference>
<feature type="domain" description="Histidine kinase" evidence="11">
    <location>
        <begin position="176"/>
        <end position="404"/>
    </location>
</feature>
<keyword evidence="8" id="KW-0902">Two-component regulatory system</keyword>
<dbReference type="CDD" id="cd00075">
    <property type="entry name" value="HATPase"/>
    <property type="match status" value="1"/>
</dbReference>
<dbReference type="CDD" id="cd17534">
    <property type="entry name" value="REC_DC-like"/>
    <property type="match status" value="1"/>
</dbReference>
<comment type="caution">
    <text evidence="13">The sequence shown here is derived from an EMBL/GenBank/DDBJ whole genome shotgun (WGS) entry which is preliminary data.</text>
</comment>
<keyword evidence="5" id="KW-0547">Nucleotide-binding</keyword>
<evidence type="ECO:0000256" key="3">
    <source>
        <dbReference type="ARBA" id="ARBA00022553"/>
    </source>
</evidence>
<dbReference type="CDD" id="cd00082">
    <property type="entry name" value="HisKA"/>
    <property type="match status" value="1"/>
</dbReference>
<proteinExistence type="predicted"/>
<evidence type="ECO:0000313" key="13">
    <source>
        <dbReference type="EMBL" id="MBV6341097.1"/>
    </source>
</evidence>
<evidence type="ECO:0000313" key="14">
    <source>
        <dbReference type="Proteomes" id="UP001196980"/>
    </source>
</evidence>
<feature type="modified residue" description="4-aspartylphosphate" evidence="9">
    <location>
        <position position="55"/>
    </location>
</feature>
<keyword evidence="3 9" id="KW-0597">Phosphoprotein</keyword>
<reference evidence="13 14" key="1">
    <citation type="journal article" date="2020" name="J Geophys Res Biogeosci">
        <title>Magnetotaxis as an Adaptation to Enable Bacterial Shuttling of Microbial Sulfur and Sulfur Cycling Across Aquatic Oxic#Anoxic Interfaces.</title>
        <authorList>
            <person name="Li J."/>
            <person name="Liu P."/>
            <person name="Wang J."/>
            <person name="Roberts A.P."/>
            <person name="Pan Y."/>
        </authorList>
    </citation>
    <scope>NUCLEOTIDE SEQUENCE [LARGE SCALE GENOMIC DNA]</scope>
    <source>
        <strain evidence="13 14">MYR-1_YQ</strain>
    </source>
</reference>
<organism evidence="13 14">
    <name type="scientific">Candidatus Magnetobacterium casense</name>
    <dbReference type="NCBI Taxonomy" id="1455061"/>
    <lineage>
        <taxon>Bacteria</taxon>
        <taxon>Pseudomonadati</taxon>
        <taxon>Nitrospirota</taxon>
        <taxon>Thermodesulfovibrionia</taxon>
        <taxon>Thermodesulfovibrionales</taxon>
        <taxon>Candidatus Magnetobacteriaceae</taxon>
        <taxon>Candidatus Magnetobacterium</taxon>
    </lineage>
</organism>
<dbReference type="InterPro" id="IPR003594">
    <property type="entry name" value="HATPase_dom"/>
</dbReference>
<dbReference type="Proteomes" id="UP001196980">
    <property type="component" value="Unassembled WGS sequence"/>
</dbReference>
<dbReference type="RefSeq" id="WP_218251709.1">
    <property type="nucleotide sequence ID" value="NZ_JABXWD010000072.1"/>
</dbReference>
<dbReference type="PROSITE" id="PS50110">
    <property type="entry name" value="RESPONSE_REGULATORY"/>
    <property type="match status" value="1"/>
</dbReference>
<dbReference type="PANTHER" id="PTHR43065">
    <property type="entry name" value="SENSOR HISTIDINE KINASE"/>
    <property type="match status" value="1"/>
</dbReference>
<feature type="domain" description="Response regulatory" evidence="12">
    <location>
        <begin position="5"/>
        <end position="120"/>
    </location>
</feature>
<keyword evidence="4" id="KW-0808">Transferase</keyword>
<evidence type="ECO:0000256" key="10">
    <source>
        <dbReference type="SAM" id="Coils"/>
    </source>
</evidence>
<dbReference type="InterPro" id="IPR003661">
    <property type="entry name" value="HisK_dim/P_dom"/>
</dbReference>
<dbReference type="Pfam" id="PF02518">
    <property type="entry name" value="HATPase_c"/>
    <property type="match status" value="1"/>
</dbReference>
<dbReference type="Pfam" id="PF00072">
    <property type="entry name" value="Response_reg"/>
    <property type="match status" value="1"/>
</dbReference>
<keyword evidence="14" id="KW-1185">Reference proteome</keyword>
<dbReference type="EC" id="2.7.13.3" evidence="2"/>